<keyword evidence="3" id="KW-1185">Reference proteome</keyword>
<organism evidence="2 3">
    <name type="scientific">Caulobacter segnis</name>
    <dbReference type="NCBI Taxonomy" id="88688"/>
    <lineage>
        <taxon>Bacteria</taxon>
        <taxon>Pseudomonadati</taxon>
        <taxon>Pseudomonadota</taxon>
        <taxon>Alphaproteobacteria</taxon>
        <taxon>Caulobacterales</taxon>
        <taxon>Caulobacteraceae</taxon>
        <taxon>Caulobacter</taxon>
    </lineage>
</organism>
<reference evidence="2 3" key="1">
    <citation type="journal article" date="2015" name="Biotechnol. Bioeng.">
        <title>Genome sequence and phenotypic characterization of Caulobacter segnis.</title>
        <authorList>
            <person name="Patel S."/>
            <person name="Fletcher B."/>
            <person name="Scott D.C."/>
            <person name="Ely B."/>
        </authorList>
    </citation>
    <scope>NUCLEOTIDE SEQUENCE [LARGE SCALE GENOMIC DNA]</scope>
    <source>
        <strain evidence="2 3">TK0059</strain>
    </source>
</reference>
<accession>A0ABM6TDS9</accession>
<name>A0ABM6TDS9_9CAUL</name>
<protein>
    <recommendedName>
        <fullName evidence="4">Lipoprotein</fullName>
    </recommendedName>
</protein>
<feature type="region of interest" description="Disordered" evidence="1">
    <location>
        <begin position="27"/>
        <end position="55"/>
    </location>
</feature>
<dbReference type="EMBL" id="CP027850">
    <property type="protein sequence ID" value="AVQ01260.1"/>
    <property type="molecule type" value="Genomic_DNA"/>
</dbReference>
<sequence>MIRHPFRTPFIGVALAVALAACSERKTQDPPASVAPSTAPAPAPAAPEASITPAGSQVIGGDGSPVLLSALTAADLAANALPGELGCAFQAGGPDPLLVAKGFVGSKDPARGLVKVTDYVEPIAAARGFDGMVKGAKFSGQGKTVVIAITGPAAGGGESPPYPATLTYHRADGAKHVVKGTWTCGP</sequence>
<evidence type="ECO:0008006" key="4">
    <source>
        <dbReference type="Google" id="ProtNLM"/>
    </source>
</evidence>
<gene>
    <name evidence="2" type="ORF">B7G68_04920</name>
</gene>
<evidence type="ECO:0000313" key="2">
    <source>
        <dbReference type="EMBL" id="AVQ01260.1"/>
    </source>
</evidence>
<evidence type="ECO:0000313" key="3">
    <source>
        <dbReference type="Proteomes" id="UP000240527"/>
    </source>
</evidence>
<proteinExistence type="predicted"/>
<dbReference type="RefSeq" id="WP_013078132.1">
    <property type="nucleotide sequence ID" value="NZ_CP027850.1"/>
</dbReference>
<evidence type="ECO:0000256" key="1">
    <source>
        <dbReference type="SAM" id="MobiDB-lite"/>
    </source>
</evidence>
<dbReference type="PROSITE" id="PS51257">
    <property type="entry name" value="PROKAR_LIPOPROTEIN"/>
    <property type="match status" value="1"/>
</dbReference>
<dbReference type="Proteomes" id="UP000240527">
    <property type="component" value="Chromosome"/>
</dbReference>